<dbReference type="Pfam" id="PF13443">
    <property type="entry name" value="HTH_26"/>
    <property type="match status" value="1"/>
</dbReference>
<reference evidence="2" key="1">
    <citation type="submission" date="2021-02" db="EMBL/GenBank/DDBJ databases">
        <title>Infant gut strain persistence is associated with maternal origin, phylogeny, and functional potential including surface adhesion and iron acquisition.</title>
        <authorList>
            <person name="Lou Y.C."/>
        </authorList>
    </citation>
    <scope>NUCLEOTIDE SEQUENCE</scope>
    <source>
        <strain evidence="2">L3_108_103G1_dasL3_108_103G1_concoct_2</strain>
    </source>
</reference>
<comment type="caution">
    <text evidence="2">The sequence shown here is derived from an EMBL/GenBank/DDBJ whole genome shotgun (WGS) entry which is preliminary data.</text>
</comment>
<dbReference type="EMBL" id="JAGZMZ010000003">
    <property type="protein sequence ID" value="MBS4883487.1"/>
    <property type="molecule type" value="Genomic_DNA"/>
</dbReference>
<name>A0A942WDP4_9FIRM</name>
<dbReference type="RefSeq" id="WP_278639662.1">
    <property type="nucleotide sequence ID" value="NZ_JAGZMZ010000003.1"/>
</dbReference>
<feature type="domain" description="HTH cro/C1-type" evidence="1">
    <location>
        <begin position="7"/>
        <end position="67"/>
    </location>
</feature>
<gene>
    <name evidence="2" type="ORF">KHZ85_01840</name>
</gene>
<dbReference type="Gene3D" id="1.10.260.40">
    <property type="entry name" value="lambda repressor-like DNA-binding domains"/>
    <property type="match status" value="1"/>
</dbReference>
<sequence>MAISYNRLWKLLIDKNMTKTDLKNVTGMNSATLANMGKDKYVSMRLIDKICEELSCDVNDIVEHIADENVESEEKE</sequence>
<organism evidence="2 3">
    <name type="scientific">Amedibacillus dolichus</name>
    <dbReference type="NCBI Taxonomy" id="31971"/>
    <lineage>
        <taxon>Bacteria</taxon>
        <taxon>Bacillati</taxon>
        <taxon>Bacillota</taxon>
        <taxon>Erysipelotrichia</taxon>
        <taxon>Erysipelotrichales</taxon>
        <taxon>Erysipelotrichaceae</taxon>
        <taxon>Amedibacillus</taxon>
    </lineage>
</organism>
<dbReference type="SUPFAM" id="SSF47413">
    <property type="entry name" value="lambda repressor-like DNA-binding domains"/>
    <property type="match status" value="1"/>
</dbReference>
<evidence type="ECO:0000313" key="3">
    <source>
        <dbReference type="Proteomes" id="UP000753219"/>
    </source>
</evidence>
<accession>A0A942WDP4</accession>
<dbReference type="Proteomes" id="UP000753219">
    <property type="component" value="Unassembled WGS sequence"/>
</dbReference>
<dbReference type="InterPro" id="IPR001387">
    <property type="entry name" value="Cro/C1-type_HTH"/>
</dbReference>
<dbReference type="AlphaFoldDB" id="A0A942WDP4"/>
<dbReference type="InterPro" id="IPR010982">
    <property type="entry name" value="Lambda_DNA-bd_dom_sf"/>
</dbReference>
<evidence type="ECO:0000313" key="2">
    <source>
        <dbReference type="EMBL" id="MBS4883487.1"/>
    </source>
</evidence>
<evidence type="ECO:0000259" key="1">
    <source>
        <dbReference type="Pfam" id="PF13443"/>
    </source>
</evidence>
<protein>
    <submittedName>
        <fullName evidence="2">Helix-turn-helix domain-containing protein</fullName>
    </submittedName>
</protein>
<dbReference type="GO" id="GO:0003677">
    <property type="term" value="F:DNA binding"/>
    <property type="evidence" value="ECO:0007669"/>
    <property type="project" value="InterPro"/>
</dbReference>
<proteinExistence type="predicted"/>